<protein>
    <recommendedName>
        <fullName evidence="3">FHA domain-containing protein</fullName>
    </recommendedName>
</protein>
<feature type="compositionally biased region" description="Low complexity" evidence="2">
    <location>
        <begin position="930"/>
        <end position="954"/>
    </location>
</feature>
<feature type="compositionally biased region" description="Low complexity" evidence="2">
    <location>
        <begin position="1016"/>
        <end position="1028"/>
    </location>
</feature>
<feature type="compositionally biased region" description="Low complexity" evidence="2">
    <location>
        <begin position="995"/>
        <end position="1005"/>
    </location>
</feature>
<feature type="compositionally biased region" description="Low complexity" evidence="2">
    <location>
        <begin position="815"/>
        <end position="824"/>
    </location>
</feature>
<feature type="region of interest" description="Disordered" evidence="2">
    <location>
        <begin position="422"/>
        <end position="542"/>
    </location>
</feature>
<dbReference type="Pfam" id="PF00498">
    <property type="entry name" value="FHA"/>
    <property type="match status" value="1"/>
</dbReference>
<feature type="coiled-coil region" evidence="1">
    <location>
        <begin position="237"/>
        <end position="274"/>
    </location>
</feature>
<evidence type="ECO:0000256" key="2">
    <source>
        <dbReference type="SAM" id="MobiDB-lite"/>
    </source>
</evidence>
<feature type="compositionally biased region" description="Polar residues" evidence="2">
    <location>
        <begin position="382"/>
        <end position="393"/>
    </location>
</feature>
<feature type="compositionally biased region" description="Basic residues" evidence="2">
    <location>
        <begin position="718"/>
        <end position="730"/>
    </location>
</feature>
<feature type="coiled-coil region" evidence="1">
    <location>
        <begin position="339"/>
        <end position="366"/>
    </location>
</feature>
<feature type="compositionally biased region" description="Polar residues" evidence="2">
    <location>
        <begin position="432"/>
        <end position="446"/>
    </location>
</feature>
<feature type="compositionally biased region" description="Basic and acidic residues" evidence="2">
    <location>
        <begin position="449"/>
        <end position="463"/>
    </location>
</feature>
<gene>
    <name evidence="4" type="ORF">BD311DRAFT_867275</name>
</gene>
<feature type="compositionally biased region" description="Acidic residues" evidence="2">
    <location>
        <begin position="693"/>
        <end position="711"/>
    </location>
</feature>
<reference evidence="4" key="1">
    <citation type="submission" date="2019-01" db="EMBL/GenBank/DDBJ databases">
        <title>Draft genome sequences of three monokaryotic isolates of the white-rot basidiomycete fungus Dichomitus squalens.</title>
        <authorList>
            <consortium name="DOE Joint Genome Institute"/>
            <person name="Lopez S.C."/>
            <person name="Andreopoulos B."/>
            <person name="Pangilinan J."/>
            <person name="Lipzen A."/>
            <person name="Riley R."/>
            <person name="Ahrendt S."/>
            <person name="Ng V."/>
            <person name="Barry K."/>
            <person name="Daum C."/>
            <person name="Grigoriev I.V."/>
            <person name="Hilden K.S."/>
            <person name="Makela M.R."/>
            <person name="de Vries R.P."/>
        </authorList>
    </citation>
    <scope>NUCLEOTIDE SEQUENCE [LARGE SCALE GENOMIC DNA]</scope>
    <source>
        <strain evidence="4">OM18370.1</strain>
    </source>
</reference>
<feature type="compositionally biased region" description="Low complexity" evidence="2">
    <location>
        <begin position="558"/>
        <end position="570"/>
    </location>
</feature>
<feature type="compositionally biased region" description="Acidic residues" evidence="2">
    <location>
        <begin position="863"/>
        <end position="872"/>
    </location>
</feature>
<feature type="compositionally biased region" description="Low complexity" evidence="2">
    <location>
        <begin position="488"/>
        <end position="530"/>
    </location>
</feature>
<dbReference type="InterPro" id="IPR008984">
    <property type="entry name" value="SMAD_FHA_dom_sf"/>
</dbReference>
<feature type="region of interest" description="Disordered" evidence="2">
    <location>
        <begin position="691"/>
        <end position="1038"/>
    </location>
</feature>
<sequence>MDSSDIGRLGALQLLRNQSPESVVTSYPIDDEEITIGRDQSCSLRLYYPAVSALHAKITFVDRKAFLVIIGTNGVLLDDEPMFPAPANAHGPTTVPLQNNSVIEIHKKRFRFIYPPKHLRSALINTPTQMTPAGERRPLRLSMIATAQVFTPRPSHDPQENLRVLQTPLRTPFAQELEEIVLVQSNTPRVVEEDKDLVILDEVEPEPVLPLPLPMMPQYPATPVRRPRASLHRAVLIRSAQRAALQREIQREEEEQEAEEVEDAIDAIAEESDEDVQEIPPPEGHQQVSGWRKSLDAVKGSLGWAFRSLSVEPKEEEEEPTLDEEFAHDITDGQDEEMVEEFDYNYEQGEEDYQEQENEYEYQDERDDTLIAEPPRPLGQFMTPQIPRTSQRPRLSLGVGAAPDSGPRRVRVVAPWKVNEIQVPAIKEEDSQAPSASGPTPLSTPRSLVKREKVTEEEREAIRARRRSALATPDNFFKGQTPGSRRTLFPSLAPLPSPSFGEPASSSSSASVESMLAASTSTSSTASTATINVKEEDEKEDTAVLLARMKQMVEGVKQRQSLGRQSLSLSPRKREGGFSLLAPDHARPHRPSHILLEEEDEGDDSTHMDEGQEQESERPAHGQNAPAPATPHMADLRHVFGRPRGESQTTPVLAGVREMFRPQPQRPETPRMDGMQEMLSTPAAYRAPAITEDGQEEEEVHEEEQQEEPVEELPAKTTRGKRVPTTRIARKAPTPVPQSAPSKSTRAASLALDESEPEGRTARRTRARTADGAVGQIPRAIRGKAAAKPVTPEPKEDEDEPESLPTRAGRRTRTTTDSSTASVTDDADTKPPARKTRAKTPTPATATKAGTTRRGTRAKPIEVNEEEDDDPLDSLPRERAPSNTSEHTKGRRGARSKSSVKQEETDDVVPPLPTAETDAPRTTRARRTPVPRTTPVPTTGRGIGATRTRGAAAASSVVVEAAIPEDKENTPESNGDDDGEEGKAAPSTKARKGTRSAAAGRSAGKNAVASSDASEEPTAAAPPAATKTRASRARAAKA</sequence>
<feature type="region of interest" description="Disordered" evidence="2">
    <location>
        <begin position="310"/>
        <end position="335"/>
    </location>
</feature>
<feature type="region of interest" description="Disordered" evidence="2">
    <location>
        <begin position="371"/>
        <end position="407"/>
    </location>
</feature>
<feature type="region of interest" description="Disordered" evidence="2">
    <location>
        <begin position="554"/>
        <end position="673"/>
    </location>
</feature>
<feature type="compositionally biased region" description="Polar residues" evidence="2">
    <location>
        <begin position="737"/>
        <end position="747"/>
    </location>
</feature>
<dbReference type="Gene3D" id="2.60.200.20">
    <property type="match status" value="1"/>
</dbReference>
<dbReference type="AlphaFoldDB" id="A0A4Q9MG48"/>
<feature type="domain" description="FHA" evidence="3">
    <location>
        <begin position="34"/>
        <end position="82"/>
    </location>
</feature>
<proteinExistence type="predicted"/>
<feature type="compositionally biased region" description="Low complexity" evidence="2">
    <location>
        <begin position="839"/>
        <end position="853"/>
    </location>
</feature>
<evidence type="ECO:0000313" key="4">
    <source>
        <dbReference type="EMBL" id="TBU25717.1"/>
    </source>
</evidence>
<dbReference type="SUPFAM" id="SSF49879">
    <property type="entry name" value="SMAD/FHA domain"/>
    <property type="match status" value="1"/>
</dbReference>
<dbReference type="InterPro" id="IPR000253">
    <property type="entry name" value="FHA_dom"/>
</dbReference>
<dbReference type="PROSITE" id="PS50006">
    <property type="entry name" value="FHA_DOMAIN"/>
    <property type="match status" value="1"/>
</dbReference>
<feature type="compositionally biased region" description="Basic and acidic residues" evidence="2">
    <location>
        <begin position="604"/>
        <end position="620"/>
    </location>
</feature>
<evidence type="ECO:0000256" key="1">
    <source>
        <dbReference type="SAM" id="Coils"/>
    </source>
</evidence>
<keyword evidence="1" id="KW-0175">Coiled coil</keyword>
<dbReference type="SMART" id="SM00240">
    <property type="entry name" value="FHA"/>
    <property type="match status" value="1"/>
</dbReference>
<feature type="compositionally biased region" description="Acidic residues" evidence="2">
    <location>
        <begin position="314"/>
        <end position="324"/>
    </location>
</feature>
<accession>A0A4Q9MG48</accession>
<dbReference type="EMBL" id="ML143456">
    <property type="protein sequence ID" value="TBU25717.1"/>
    <property type="molecule type" value="Genomic_DNA"/>
</dbReference>
<dbReference type="OrthoDB" id="6288785at2759"/>
<feature type="compositionally biased region" description="Basic residues" evidence="2">
    <location>
        <begin position="1029"/>
        <end position="1038"/>
    </location>
</feature>
<evidence type="ECO:0000259" key="3">
    <source>
        <dbReference type="PROSITE" id="PS50006"/>
    </source>
</evidence>
<name>A0A4Q9MG48_9APHY</name>
<dbReference type="Proteomes" id="UP000292957">
    <property type="component" value="Unassembled WGS sequence"/>
</dbReference>
<organism evidence="4">
    <name type="scientific">Dichomitus squalens</name>
    <dbReference type="NCBI Taxonomy" id="114155"/>
    <lineage>
        <taxon>Eukaryota</taxon>
        <taxon>Fungi</taxon>
        <taxon>Dikarya</taxon>
        <taxon>Basidiomycota</taxon>
        <taxon>Agaricomycotina</taxon>
        <taxon>Agaricomycetes</taxon>
        <taxon>Polyporales</taxon>
        <taxon>Polyporaceae</taxon>
        <taxon>Dichomitus</taxon>
    </lineage>
</organism>